<evidence type="ECO:0000313" key="4">
    <source>
        <dbReference type="EMBL" id="MDQ0160552.1"/>
    </source>
</evidence>
<feature type="domain" description="Bacterial sugar transferase" evidence="3">
    <location>
        <begin position="8"/>
        <end position="186"/>
    </location>
</feature>
<reference evidence="4 5" key="1">
    <citation type="submission" date="2023-07" db="EMBL/GenBank/DDBJ databases">
        <title>Genomic Encyclopedia of Type Strains, Phase IV (KMG-IV): sequencing the most valuable type-strain genomes for metagenomic binning, comparative biology and taxonomic classification.</title>
        <authorList>
            <person name="Goeker M."/>
        </authorList>
    </citation>
    <scope>NUCLEOTIDE SEQUENCE [LARGE SCALE GENOMIC DNA]</scope>
    <source>
        <strain evidence="4 5">DSM 16460</strain>
    </source>
</reference>
<accession>A0ABT9VHW6</accession>
<comment type="similarity">
    <text evidence="1">Belongs to the bacterial sugar transferase family.</text>
</comment>
<dbReference type="PANTHER" id="PTHR30576">
    <property type="entry name" value="COLANIC BIOSYNTHESIS UDP-GLUCOSE LIPID CARRIER TRANSFERASE"/>
    <property type="match status" value="1"/>
</dbReference>
<keyword evidence="2" id="KW-0472">Membrane</keyword>
<gene>
    <name evidence="4" type="ORF">J2S77_002556</name>
</gene>
<organism evidence="4 5">
    <name type="scientific">Alkalibacillus salilacus</name>
    <dbReference type="NCBI Taxonomy" id="284582"/>
    <lineage>
        <taxon>Bacteria</taxon>
        <taxon>Bacillati</taxon>
        <taxon>Bacillota</taxon>
        <taxon>Bacilli</taxon>
        <taxon>Bacillales</taxon>
        <taxon>Bacillaceae</taxon>
        <taxon>Alkalibacillus</taxon>
    </lineage>
</organism>
<evidence type="ECO:0000313" key="5">
    <source>
        <dbReference type="Proteomes" id="UP001224359"/>
    </source>
</evidence>
<dbReference type="InterPro" id="IPR003362">
    <property type="entry name" value="Bact_transf"/>
</dbReference>
<keyword evidence="2" id="KW-1133">Transmembrane helix</keyword>
<protein>
    <submittedName>
        <fullName evidence="4">Lipopolysaccharide/colanic/teichoic acid biosynthesis glycosyltransferase</fullName>
    </submittedName>
</protein>
<keyword evidence="2" id="KW-0812">Transmembrane</keyword>
<name>A0ABT9VHW6_9BACI</name>
<proteinExistence type="inferred from homology"/>
<evidence type="ECO:0000256" key="2">
    <source>
        <dbReference type="SAM" id="Phobius"/>
    </source>
</evidence>
<dbReference type="Proteomes" id="UP001224359">
    <property type="component" value="Unassembled WGS sequence"/>
</dbReference>
<evidence type="ECO:0000256" key="1">
    <source>
        <dbReference type="ARBA" id="ARBA00006464"/>
    </source>
</evidence>
<dbReference type="RefSeq" id="WP_306977887.1">
    <property type="nucleotide sequence ID" value="NZ_JAUSTQ010000013.1"/>
</dbReference>
<sequence>MIYRRYFKRLIDIVCSMIALVLLSPLFLIIGLIIKIESKGKTYFTQTRIGMNKKPFKIYKFRTMLRFEDSYYLDGRPIENYDRITKFGNFLRKTSLDELPQIINIFKGDMSLVGPRPTLLYQVEKYDKTQEKRLNVKPGLTGLAQVSGRNSLSWEEKIKCDLDYVNRLTFFRDIGIIFKTFLVVLKSEKVEFTNHDEISSHSNDVRKDVEG</sequence>
<dbReference type="EMBL" id="JAUSTQ010000013">
    <property type="protein sequence ID" value="MDQ0160552.1"/>
    <property type="molecule type" value="Genomic_DNA"/>
</dbReference>
<evidence type="ECO:0000259" key="3">
    <source>
        <dbReference type="Pfam" id="PF02397"/>
    </source>
</evidence>
<dbReference type="PANTHER" id="PTHR30576:SF8">
    <property type="entry name" value="UNDECAPRENYL-PHOSPHATE GALACTOSE PHOSPHOTRANSFERASE"/>
    <property type="match status" value="1"/>
</dbReference>
<comment type="caution">
    <text evidence="4">The sequence shown here is derived from an EMBL/GenBank/DDBJ whole genome shotgun (WGS) entry which is preliminary data.</text>
</comment>
<feature type="transmembrane region" description="Helical" evidence="2">
    <location>
        <begin position="12"/>
        <end position="34"/>
    </location>
</feature>
<dbReference type="Pfam" id="PF02397">
    <property type="entry name" value="Bac_transf"/>
    <property type="match status" value="1"/>
</dbReference>
<keyword evidence="5" id="KW-1185">Reference proteome</keyword>